<feature type="region of interest" description="Disordered" evidence="1">
    <location>
        <begin position="427"/>
        <end position="449"/>
    </location>
</feature>
<dbReference type="SUPFAM" id="SSF81383">
    <property type="entry name" value="F-box domain"/>
    <property type="match status" value="1"/>
</dbReference>
<keyword evidence="3" id="KW-1185">Reference proteome</keyword>
<protein>
    <recommendedName>
        <fullName evidence="4">F-box domain-containing protein</fullName>
    </recommendedName>
</protein>
<dbReference type="EMBL" id="JARGEI010000020">
    <property type="protein sequence ID" value="KAJ8713553.1"/>
    <property type="molecule type" value="Genomic_DNA"/>
</dbReference>
<dbReference type="InterPro" id="IPR018247">
    <property type="entry name" value="EF_Hand_1_Ca_BS"/>
</dbReference>
<proteinExistence type="predicted"/>
<evidence type="ECO:0000313" key="2">
    <source>
        <dbReference type="EMBL" id="KAJ8713553.1"/>
    </source>
</evidence>
<gene>
    <name evidence="2" type="ORF">PYW07_013923</name>
</gene>
<accession>A0AAD8DPC0</accession>
<organism evidence="2 3">
    <name type="scientific">Mythimna separata</name>
    <name type="common">Oriental armyworm</name>
    <name type="synonym">Pseudaletia separata</name>
    <dbReference type="NCBI Taxonomy" id="271217"/>
    <lineage>
        <taxon>Eukaryota</taxon>
        <taxon>Metazoa</taxon>
        <taxon>Ecdysozoa</taxon>
        <taxon>Arthropoda</taxon>
        <taxon>Hexapoda</taxon>
        <taxon>Insecta</taxon>
        <taxon>Pterygota</taxon>
        <taxon>Neoptera</taxon>
        <taxon>Endopterygota</taxon>
        <taxon>Lepidoptera</taxon>
        <taxon>Glossata</taxon>
        <taxon>Ditrysia</taxon>
        <taxon>Noctuoidea</taxon>
        <taxon>Noctuidae</taxon>
        <taxon>Noctuinae</taxon>
        <taxon>Hadenini</taxon>
        <taxon>Mythimna</taxon>
    </lineage>
</organism>
<sequence length="482" mass="54184">MEDDSASFSDEVEVADVRNFRCAKLGLPARMAAFLNNEELQRDCEQIPCDQDLLEDIAGNYIIVKKILSYLPWQDKLMCKNVCSMWRSAINTLRKEQLAVTDFAISMRISHIKNGISLIQSDCFYNEPLAVLAFANISGFTITAVCEALLTNPCDPPCDKDHNHFVSVLDVVKNLVVMPKKCMIAVKASAMSYMPTAYTPTNKYTITRMYGKNSPFIGGIFIPVIPNVQFDIITVKTLPDIRGKFIKTMDKLSETRYVKGALVFVNGSFILQSVDDIVFLNYLKNLQPDYPFALGGCIVEDTVSDNEDMSTLIDGINNCKDLLSFNLVSVGIFTVPKNFEELRTETGVHFEMYSLILDSGCWAKGRMEAAINEFSKCVPRFEHSVVVKMSCVGRDSKHDYEQNLFRTAFPNTRLVGCYGNGELGISKPERLRTDPRPSGLKRYRPEPPPAPKKKFGFSLMYSYASIFVYIGWGKILRPADTS</sequence>
<evidence type="ECO:0008006" key="4">
    <source>
        <dbReference type="Google" id="ProtNLM"/>
    </source>
</evidence>
<reference evidence="2" key="1">
    <citation type="submission" date="2023-03" db="EMBL/GenBank/DDBJ databases">
        <title>Chromosome-level genomes of two armyworms, Mythimna separata and Mythimna loreyi, provide insights into the biosynthesis and reception of sex pheromones.</title>
        <authorList>
            <person name="Zhao H."/>
        </authorList>
    </citation>
    <scope>NUCLEOTIDE SEQUENCE</scope>
    <source>
        <strain evidence="2">BeijingLab</strain>
        <tissue evidence="2">Pupa</tissue>
    </source>
</reference>
<dbReference type="InterPro" id="IPR036047">
    <property type="entry name" value="F-box-like_dom_sf"/>
</dbReference>
<evidence type="ECO:0000256" key="1">
    <source>
        <dbReference type="SAM" id="MobiDB-lite"/>
    </source>
</evidence>
<dbReference type="AlphaFoldDB" id="A0AAD8DPC0"/>
<name>A0AAD8DPC0_MYTSE</name>
<evidence type="ECO:0000313" key="3">
    <source>
        <dbReference type="Proteomes" id="UP001231518"/>
    </source>
</evidence>
<comment type="caution">
    <text evidence="2">The sequence shown here is derived from an EMBL/GenBank/DDBJ whole genome shotgun (WGS) entry which is preliminary data.</text>
</comment>
<dbReference type="Proteomes" id="UP001231518">
    <property type="component" value="Chromosome 4"/>
</dbReference>
<dbReference type="PROSITE" id="PS00018">
    <property type="entry name" value="EF_HAND_1"/>
    <property type="match status" value="1"/>
</dbReference>